<dbReference type="InterPro" id="IPR011761">
    <property type="entry name" value="ATP-grasp"/>
</dbReference>
<comment type="pathway">
    <text evidence="7">Purine metabolism.</text>
</comment>
<evidence type="ECO:0000256" key="8">
    <source>
        <dbReference type="PROSITE-ProRule" id="PRU00409"/>
    </source>
</evidence>
<dbReference type="Pfam" id="PF02222">
    <property type="entry name" value="ATP-grasp"/>
    <property type="match status" value="1"/>
</dbReference>
<dbReference type="Proteomes" id="UP000051008">
    <property type="component" value="Unassembled WGS sequence"/>
</dbReference>
<evidence type="ECO:0000313" key="10">
    <source>
        <dbReference type="EMBL" id="KRM65292.1"/>
    </source>
</evidence>
<comment type="cofactor">
    <cofactor evidence="1">
        <name>Mn(2+)</name>
        <dbReference type="ChEBI" id="CHEBI:29035"/>
    </cofactor>
</comment>
<dbReference type="Gene3D" id="3.30.1490.20">
    <property type="entry name" value="ATP-grasp fold, A domain"/>
    <property type="match status" value="1"/>
</dbReference>
<dbReference type="SUPFAM" id="SSF56059">
    <property type="entry name" value="Glutathione synthetase ATP-binding domain-like"/>
    <property type="match status" value="1"/>
</dbReference>
<dbReference type="SUPFAM" id="SSF52440">
    <property type="entry name" value="PreATP-grasp domain"/>
    <property type="match status" value="1"/>
</dbReference>
<dbReference type="GO" id="GO:0005829">
    <property type="term" value="C:cytosol"/>
    <property type="evidence" value="ECO:0007669"/>
    <property type="project" value="TreeGrafter"/>
</dbReference>
<keyword evidence="6" id="KW-0464">Manganese</keyword>
<evidence type="ECO:0000256" key="6">
    <source>
        <dbReference type="ARBA" id="ARBA00023211"/>
    </source>
</evidence>
<gene>
    <name evidence="10" type="ORF">FC14_GL001433</name>
</gene>
<accession>A0A0R2AQ28</accession>
<organism evidence="10 11">
    <name type="scientific">Ligilactobacillus agilis DSM 20509</name>
    <dbReference type="NCBI Taxonomy" id="1423718"/>
    <lineage>
        <taxon>Bacteria</taxon>
        <taxon>Bacillati</taxon>
        <taxon>Bacillota</taxon>
        <taxon>Bacilli</taxon>
        <taxon>Lactobacillales</taxon>
        <taxon>Lactobacillaceae</taxon>
        <taxon>Ligilactobacillus</taxon>
    </lineage>
</organism>
<dbReference type="OrthoDB" id="9804625at2"/>
<keyword evidence="5 8" id="KW-0067">ATP-binding</keyword>
<dbReference type="InterPro" id="IPR013815">
    <property type="entry name" value="ATP_grasp_subdomain_1"/>
</dbReference>
<dbReference type="GO" id="GO:0006164">
    <property type="term" value="P:purine nucleotide biosynthetic process"/>
    <property type="evidence" value="ECO:0007669"/>
    <property type="project" value="UniProtKB-KW"/>
</dbReference>
<dbReference type="PATRIC" id="fig|1423718.3.peg.1496"/>
<dbReference type="InterPro" id="IPR016185">
    <property type="entry name" value="PreATP-grasp_dom_sf"/>
</dbReference>
<dbReference type="Gene3D" id="3.30.470.20">
    <property type="entry name" value="ATP-grasp fold, B domain"/>
    <property type="match status" value="1"/>
</dbReference>
<dbReference type="InterPro" id="IPR003135">
    <property type="entry name" value="ATP-grasp_carboxylate-amine"/>
</dbReference>
<dbReference type="InterPro" id="IPR054350">
    <property type="entry name" value="PurT/PurK_preATP-grasp"/>
</dbReference>
<dbReference type="Gene3D" id="3.40.50.20">
    <property type="match status" value="1"/>
</dbReference>
<comment type="cofactor">
    <cofactor evidence="2">
        <name>Mg(2+)</name>
        <dbReference type="ChEBI" id="CHEBI:18420"/>
    </cofactor>
</comment>
<feature type="domain" description="ATP-grasp" evidence="9">
    <location>
        <begin position="112"/>
        <end position="296"/>
    </location>
</feature>
<evidence type="ECO:0000256" key="7">
    <source>
        <dbReference type="ARBA" id="ARBA00025704"/>
    </source>
</evidence>
<proteinExistence type="predicted"/>
<keyword evidence="4" id="KW-0658">Purine biosynthesis</keyword>
<evidence type="ECO:0000256" key="2">
    <source>
        <dbReference type="ARBA" id="ARBA00001946"/>
    </source>
</evidence>
<reference evidence="10 11" key="1">
    <citation type="journal article" date="2015" name="Genome Announc.">
        <title>Expanding the biotechnology potential of lactobacilli through comparative genomics of 213 strains and associated genera.</title>
        <authorList>
            <person name="Sun Z."/>
            <person name="Harris H.M."/>
            <person name="McCann A."/>
            <person name="Guo C."/>
            <person name="Argimon S."/>
            <person name="Zhang W."/>
            <person name="Yang X."/>
            <person name="Jeffery I.B."/>
            <person name="Cooney J.C."/>
            <person name="Kagawa T.F."/>
            <person name="Liu W."/>
            <person name="Song Y."/>
            <person name="Salvetti E."/>
            <person name="Wrobel A."/>
            <person name="Rasinkangas P."/>
            <person name="Parkhill J."/>
            <person name="Rea M.C."/>
            <person name="O'Sullivan O."/>
            <person name="Ritari J."/>
            <person name="Douillard F.P."/>
            <person name="Paul Ross R."/>
            <person name="Yang R."/>
            <person name="Briner A.E."/>
            <person name="Felis G.E."/>
            <person name="de Vos W.M."/>
            <person name="Barrangou R."/>
            <person name="Klaenhammer T.R."/>
            <person name="Caufield P.W."/>
            <person name="Cui Y."/>
            <person name="Zhang H."/>
            <person name="O'Toole P.W."/>
        </authorList>
    </citation>
    <scope>NUCLEOTIDE SEQUENCE [LARGE SCALE GENOMIC DNA]</scope>
    <source>
        <strain evidence="10 11">DSM 20509</strain>
    </source>
</reference>
<dbReference type="PANTHER" id="PTHR11609">
    <property type="entry name" value="PURINE BIOSYNTHESIS PROTEIN 6/7, PUR6/7"/>
    <property type="match status" value="1"/>
</dbReference>
<evidence type="ECO:0000256" key="4">
    <source>
        <dbReference type="ARBA" id="ARBA00022755"/>
    </source>
</evidence>
<evidence type="ECO:0000259" key="9">
    <source>
        <dbReference type="PROSITE" id="PS50975"/>
    </source>
</evidence>
<evidence type="ECO:0000256" key="1">
    <source>
        <dbReference type="ARBA" id="ARBA00001936"/>
    </source>
</evidence>
<comment type="caution">
    <text evidence="10">The sequence shown here is derived from an EMBL/GenBank/DDBJ whole genome shotgun (WGS) entry which is preliminary data.</text>
</comment>
<name>A0A0R2AQ28_9LACO</name>
<evidence type="ECO:0000256" key="5">
    <source>
        <dbReference type="ARBA" id="ARBA00022840"/>
    </source>
</evidence>
<dbReference type="PANTHER" id="PTHR11609:SF5">
    <property type="entry name" value="PHOSPHORIBOSYLAMINOIMIDAZOLE CARBOXYLASE"/>
    <property type="match status" value="1"/>
</dbReference>
<dbReference type="GO" id="GO:0005524">
    <property type="term" value="F:ATP binding"/>
    <property type="evidence" value="ECO:0007669"/>
    <property type="project" value="UniProtKB-UniRule"/>
</dbReference>
<dbReference type="GO" id="GO:0046872">
    <property type="term" value="F:metal ion binding"/>
    <property type="evidence" value="ECO:0007669"/>
    <property type="project" value="InterPro"/>
</dbReference>
<keyword evidence="3 8" id="KW-0547">Nucleotide-binding</keyword>
<keyword evidence="11" id="KW-1185">Reference proteome</keyword>
<dbReference type="EMBL" id="AYYP01000017">
    <property type="protein sequence ID" value="KRM65292.1"/>
    <property type="molecule type" value="Genomic_DNA"/>
</dbReference>
<dbReference type="PROSITE" id="PS50975">
    <property type="entry name" value="ATP_GRASP"/>
    <property type="match status" value="1"/>
</dbReference>
<dbReference type="AlphaFoldDB" id="A0A0R2AQ28"/>
<evidence type="ECO:0000313" key="11">
    <source>
        <dbReference type="Proteomes" id="UP000051008"/>
    </source>
</evidence>
<protein>
    <submittedName>
        <fullName evidence="10">Phosphoribosylaminoimidazole carboxylase, ATPase subunit</fullName>
    </submittedName>
</protein>
<sequence>MEDEILFPGATIGIIGESPNGIMLEQAAHKLGFDVIAYGPNEEAPTLRGADVKVVGTYTDQAKLQDFAQRCSLVTYESETIPAQTIAYLSRFTKLPQGSETLEIVQDRLLERTFFEQSNLNIAPYATIVNLDDVYQAISSIGYPAILKPIQKGFSKKIIIKKQTDIAKCADIIDQGTFILESMIPYQKELAVTMSKDKNGDIKFYPLVEAEYRQGKLHQVLAPAQVDSDVANEIRRLSELVVKQVKSVGVMTLSFFLTETGALYVKRLVTGVNSLGYVFSRAANVDIFEQHLRVLANMPLAQPELIQATGMVMIEQDKRKALRTQWLLKTNWHYQFYRYPKSMTTLNWGHVLVTGESSQAIKEQVAATGIWDKLEE</sequence>
<dbReference type="RefSeq" id="WP_056976300.1">
    <property type="nucleotide sequence ID" value="NZ_AYYP01000017.1"/>
</dbReference>
<evidence type="ECO:0000256" key="3">
    <source>
        <dbReference type="ARBA" id="ARBA00022741"/>
    </source>
</evidence>
<dbReference type="Pfam" id="PF22660">
    <property type="entry name" value="RS_preATP-grasp-like"/>
    <property type="match status" value="1"/>
</dbReference>